<evidence type="ECO:0000313" key="3">
    <source>
        <dbReference type="Proteomes" id="UP000664940"/>
    </source>
</evidence>
<keyword evidence="1" id="KW-0472">Membrane</keyword>
<dbReference type="Proteomes" id="UP000664940">
    <property type="component" value="Unassembled WGS sequence"/>
</dbReference>
<gene>
    <name evidence="2" type="ORF">HJG60_008642</name>
</gene>
<proteinExistence type="predicted"/>
<accession>A0A833Z3U0</accession>
<reference evidence="2 3" key="1">
    <citation type="journal article" date="2020" name="Nature">
        <title>Six reference-quality genomes reveal evolution of bat adaptations.</title>
        <authorList>
            <person name="Jebb D."/>
            <person name="Huang Z."/>
            <person name="Pippel M."/>
            <person name="Hughes G.M."/>
            <person name="Lavrichenko K."/>
            <person name="Devanna P."/>
            <person name="Winkler S."/>
            <person name="Jermiin L.S."/>
            <person name="Skirmuntt E.C."/>
            <person name="Katzourakis A."/>
            <person name="Burkitt-Gray L."/>
            <person name="Ray D.A."/>
            <person name="Sullivan K.A.M."/>
            <person name="Roscito J.G."/>
            <person name="Kirilenko B.M."/>
            <person name="Davalos L.M."/>
            <person name="Corthals A.P."/>
            <person name="Power M.L."/>
            <person name="Jones G."/>
            <person name="Ransome R.D."/>
            <person name="Dechmann D.K.N."/>
            <person name="Locatelli A.G."/>
            <person name="Puechmaille S.J."/>
            <person name="Fedrigo O."/>
            <person name="Jarvis E.D."/>
            <person name="Hiller M."/>
            <person name="Vernes S.C."/>
            <person name="Myers E.W."/>
            <person name="Teeling E.C."/>
        </authorList>
    </citation>
    <scope>NUCLEOTIDE SEQUENCE [LARGE SCALE GENOMIC DNA]</scope>
    <source>
        <strain evidence="2">Bat1K_MPI-CBG_1</strain>
    </source>
</reference>
<name>A0A833Z3U0_9CHIR</name>
<feature type="transmembrane region" description="Helical" evidence="1">
    <location>
        <begin position="157"/>
        <end position="180"/>
    </location>
</feature>
<keyword evidence="1" id="KW-0812">Transmembrane</keyword>
<dbReference type="EMBL" id="JABVXQ010000012">
    <property type="protein sequence ID" value="KAF6084380.1"/>
    <property type="molecule type" value="Genomic_DNA"/>
</dbReference>
<keyword evidence="1" id="KW-1133">Transmembrane helix</keyword>
<dbReference type="AlphaFoldDB" id="A0A833Z3U0"/>
<evidence type="ECO:0000256" key="1">
    <source>
        <dbReference type="SAM" id="Phobius"/>
    </source>
</evidence>
<evidence type="ECO:0000313" key="2">
    <source>
        <dbReference type="EMBL" id="KAF6084380.1"/>
    </source>
</evidence>
<protein>
    <submittedName>
        <fullName evidence="2">Uncharacterized protein</fullName>
    </submittedName>
</protein>
<sequence length="182" mass="19772">MGRNLLSGHRRCWVDGQDPTALNCQRGKLVGLGRSEVREGAGAKGQHWGGRGNLWTVPTRVCRNSDPDTCLPLCVCGFACAAVKGKTITQDWFHIKAPCFSFPSLPCVLGPPQHRSSVSWDQTAGVVLGLSQSLASYSSSRTSSTPSLRKGKKFSKCLFFGCSEISFLCHLLVISVSWLLRT</sequence>
<organism evidence="2 3">
    <name type="scientific">Phyllostomus discolor</name>
    <name type="common">pale spear-nosed bat</name>
    <dbReference type="NCBI Taxonomy" id="89673"/>
    <lineage>
        <taxon>Eukaryota</taxon>
        <taxon>Metazoa</taxon>
        <taxon>Chordata</taxon>
        <taxon>Craniata</taxon>
        <taxon>Vertebrata</taxon>
        <taxon>Euteleostomi</taxon>
        <taxon>Mammalia</taxon>
        <taxon>Eutheria</taxon>
        <taxon>Laurasiatheria</taxon>
        <taxon>Chiroptera</taxon>
        <taxon>Yangochiroptera</taxon>
        <taxon>Phyllostomidae</taxon>
        <taxon>Phyllostominae</taxon>
        <taxon>Phyllostomus</taxon>
    </lineage>
</organism>
<comment type="caution">
    <text evidence="2">The sequence shown here is derived from an EMBL/GenBank/DDBJ whole genome shotgun (WGS) entry which is preliminary data.</text>
</comment>